<accession>A0ABR2EUW2</accession>
<dbReference type="Proteomes" id="UP001472677">
    <property type="component" value="Unassembled WGS sequence"/>
</dbReference>
<sequence length="90" mass="10362">MRSTGLDEMRRRRIKPSPLNESVTFYSFGPFKFQELSDTGFAITNYKDLVLEQTMSPRMFDSGAAAIHRDLTSEIISSIFKFANVPKERH</sequence>
<comment type="caution">
    <text evidence="1">The sequence shown here is derived from an EMBL/GenBank/DDBJ whole genome shotgun (WGS) entry which is preliminary data.</text>
</comment>
<gene>
    <name evidence="1" type="ORF">V6N12_059366</name>
</gene>
<name>A0ABR2EUW2_9ROSI</name>
<organism evidence="1 2">
    <name type="scientific">Hibiscus sabdariffa</name>
    <name type="common">roselle</name>
    <dbReference type="NCBI Taxonomy" id="183260"/>
    <lineage>
        <taxon>Eukaryota</taxon>
        <taxon>Viridiplantae</taxon>
        <taxon>Streptophyta</taxon>
        <taxon>Embryophyta</taxon>
        <taxon>Tracheophyta</taxon>
        <taxon>Spermatophyta</taxon>
        <taxon>Magnoliopsida</taxon>
        <taxon>eudicotyledons</taxon>
        <taxon>Gunneridae</taxon>
        <taxon>Pentapetalae</taxon>
        <taxon>rosids</taxon>
        <taxon>malvids</taxon>
        <taxon>Malvales</taxon>
        <taxon>Malvaceae</taxon>
        <taxon>Malvoideae</taxon>
        <taxon>Hibiscus</taxon>
    </lineage>
</organism>
<proteinExistence type="predicted"/>
<evidence type="ECO:0000313" key="2">
    <source>
        <dbReference type="Proteomes" id="UP001472677"/>
    </source>
</evidence>
<reference evidence="1 2" key="1">
    <citation type="journal article" date="2024" name="G3 (Bethesda)">
        <title>Genome assembly of Hibiscus sabdariffa L. provides insights into metabolisms of medicinal natural products.</title>
        <authorList>
            <person name="Kim T."/>
        </authorList>
    </citation>
    <scope>NUCLEOTIDE SEQUENCE [LARGE SCALE GENOMIC DNA]</scope>
    <source>
        <strain evidence="1">TK-2024</strain>
        <tissue evidence="1">Old leaves</tissue>
    </source>
</reference>
<keyword evidence="2" id="KW-1185">Reference proteome</keyword>
<protein>
    <submittedName>
        <fullName evidence="1">Uncharacterized protein</fullName>
    </submittedName>
</protein>
<dbReference type="EMBL" id="JBBPBM010000010">
    <property type="protein sequence ID" value="KAK8565815.1"/>
    <property type="molecule type" value="Genomic_DNA"/>
</dbReference>
<evidence type="ECO:0000313" key="1">
    <source>
        <dbReference type="EMBL" id="KAK8565815.1"/>
    </source>
</evidence>